<reference evidence="1" key="2">
    <citation type="journal article" date="2022" name="New Phytol.">
        <title>Evolutionary transition to the ectomycorrhizal habit in the genomes of a hyperdiverse lineage of mushroom-forming fungi.</title>
        <authorList>
            <person name="Looney B."/>
            <person name="Miyauchi S."/>
            <person name="Morin E."/>
            <person name="Drula E."/>
            <person name="Courty P.E."/>
            <person name="Kohler A."/>
            <person name="Kuo A."/>
            <person name="LaButti K."/>
            <person name="Pangilinan J."/>
            <person name="Lipzen A."/>
            <person name="Riley R."/>
            <person name="Andreopoulos W."/>
            <person name="He G."/>
            <person name="Johnson J."/>
            <person name="Nolan M."/>
            <person name="Tritt A."/>
            <person name="Barry K.W."/>
            <person name="Grigoriev I.V."/>
            <person name="Nagy L.G."/>
            <person name="Hibbett D."/>
            <person name="Henrissat B."/>
            <person name="Matheny P.B."/>
            <person name="Labbe J."/>
            <person name="Martin F.M."/>
        </authorList>
    </citation>
    <scope>NUCLEOTIDE SEQUENCE</scope>
    <source>
        <strain evidence="1">HHB10654</strain>
    </source>
</reference>
<protein>
    <submittedName>
        <fullName evidence="1">Uncharacterized protein</fullName>
    </submittedName>
</protein>
<gene>
    <name evidence="1" type="ORF">BV25DRAFT_1818276</name>
</gene>
<accession>A0ACB8TLG5</accession>
<reference evidence="1" key="1">
    <citation type="submission" date="2021-03" db="EMBL/GenBank/DDBJ databases">
        <authorList>
            <consortium name="DOE Joint Genome Institute"/>
            <person name="Ahrendt S."/>
            <person name="Looney B.P."/>
            <person name="Miyauchi S."/>
            <person name="Morin E."/>
            <person name="Drula E."/>
            <person name="Courty P.E."/>
            <person name="Chicoki N."/>
            <person name="Fauchery L."/>
            <person name="Kohler A."/>
            <person name="Kuo A."/>
            <person name="Labutti K."/>
            <person name="Pangilinan J."/>
            <person name="Lipzen A."/>
            <person name="Riley R."/>
            <person name="Andreopoulos W."/>
            <person name="He G."/>
            <person name="Johnson J."/>
            <person name="Barry K.W."/>
            <person name="Grigoriev I.V."/>
            <person name="Nagy L."/>
            <person name="Hibbett D."/>
            <person name="Henrissat B."/>
            <person name="Matheny P.B."/>
            <person name="Labbe J."/>
            <person name="Martin F."/>
        </authorList>
    </citation>
    <scope>NUCLEOTIDE SEQUENCE</scope>
    <source>
        <strain evidence="1">HHB10654</strain>
    </source>
</reference>
<dbReference type="Proteomes" id="UP000814140">
    <property type="component" value="Unassembled WGS sequence"/>
</dbReference>
<organism evidence="1 2">
    <name type="scientific">Artomyces pyxidatus</name>
    <dbReference type="NCBI Taxonomy" id="48021"/>
    <lineage>
        <taxon>Eukaryota</taxon>
        <taxon>Fungi</taxon>
        <taxon>Dikarya</taxon>
        <taxon>Basidiomycota</taxon>
        <taxon>Agaricomycotina</taxon>
        <taxon>Agaricomycetes</taxon>
        <taxon>Russulales</taxon>
        <taxon>Auriscalpiaceae</taxon>
        <taxon>Artomyces</taxon>
    </lineage>
</organism>
<keyword evidence="2" id="KW-1185">Reference proteome</keyword>
<sequence length="194" mass="21581">MTRIAYDAATLQYTFRDEHGELWLGEPGERFGTLVLVQDYKAPERSRGPGRRYHPQAYERPVYFADGEGESELTDDEQSEDSPTPPSAEGGPPALEHITTFGDILPPALIASAHASPTSVFPRPRIHLPHSRAAAKPMESPTEKGDRVVTPVDREYPGEKKGLSLQGAVHVLGHTLARFKHNTEHPRHEEYTQI</sequence>
<dbReference type="EMBL" id="MU277187">
    <property type="protein sequence ID" value="KAI0069281.1"/>
    <property type="molecule type" value="Genomic_DNA"/>
</dbReference>
<evidence type="ECO:0000313" key="1">
    <source>
        <dbReference type="EMBL" id="KAI0069281.1"/>
    </source>
</evidence>
<proteinExistence type="predicted"/>
<comment type="caution">
    <text evidence="1">The sequence shown here is derived from an EMBL/GenBank/DDBJ whole genome shotgun (WGS) entry which is preliminary data.</text>
</comment>
<evidence type="ECO:0000313" key="2">
    <source>
        <dbReference type="Proteomes" id="UP000814140"/>
    </source>
</evidence>
<name>A0ACB8TLG5_9AGAM</name>